<dbReference type="WBParaSite" id="HPLM_0001423201-mRNA-1">
    <property type="protein sequence ID" value="HPLM_0001423201-mRNA-1"/>
    <property type="gene ID" value="HPLM_0001423201"/>
</dbReference>
<sequence length="158" mass="17975">MSTLCGQKSRVTTAIGTLTKMISAVDSSYLTALILQKFNCETFFAVKEQYQPPSSQWRERKLEILKELYELFLLHIQTQTDRATVSEDFDQFWNEVQGDKHESDALETITALDTQLMMAEAIEASLRSHHQLTNNIVYATASLILSTSPLRNTSPRDQ</sequence>
<protein>
    <submittedName>
        <fullName evidence="3">Ferritin</fullName>
    </submittedName>
</protein>
<accession>A0A0N4WRV0</accession>
<organism evidence="3">
    <name type="scientific">Haemonchus placei</name>
    <name type="common">Barber's pole worm</name>
    <dbReference type="NCBI Taxonomy" id="6290"/>
    <lineage>
        <taxon>Eukaryota</taxon>
        <taxon>Metazoa</taxon>
        <taxon>Ecdysozoa</taxon>
        <taxon>Nematoda</taxon>
        <taxon>Chromadorea</taxon>
        <taxon>Rhabditida</taxon>
        <taxon>Rhabditina</taxon>
        <taxon>Rhabditomorpha</taxon>
        <taxon>Strongyloidea</taxon>
        <taxon>Trichostrongylidae</taxon>
        <taxon>Haemonchus</taxon>
    </lineage>
</organism>
<dbReference type="Proteomes" id="UP000268014">
    <property type="component" value="Unassembled WGS sequence"/>
</dbReference>
<proteinExistence type="predicted"/>
<evidence type="ECO:0000313" key="1">
    <source>
        <dbReference type="EMBL" id="VDO52219.1"/>
    </source>
</evidence>
<dbReference type="AlphaFoldDB" id="A0A0N4WRV0"/>
<reference evidence="1 2" key="2">
    <citation type="submission" date="2018-11" db="EMBL/GenBank/DDBJ databases">
        <authorList>
            <consortium name="Pathogen Informatics"/>
        </authorList>
    </citation>
    <scope>NUCLEOTIDE SEQUENCE [LARGE SCALE GENOMIC DNA]</scope>
    <source>
        <strain evidence="1 2">MHpl1</strain>
    </source>
</reference>
<evidence type="ECO:0000313" key="3">
    <source>
        <dbReference type="WBParaSite" id="HPLM_0001423201-mRNA-1"/>
    </source>
</evidence>
<gene>
    <name evidence="1" type="ORF">HPLM_LOCUS14227</name>
</gene>
<dbReference type="EMBL" id="UZAF01018491">
    <property type="protein sequence ID" value="VDO52219.1"/>
    <property type="molecule type" value="Genomic_DNA"/>
</dbReference>
<keyword evidence="2" id="KW-1185">Reference proteome</keyword>
<reference evidence="3" key="1">
    <citation type="submission" date="2017-02" db="UniProtKB">
        <authorList>
            <consortium name="WormBaseParasite"/>
        </authorList>
    </citation>
    <scope>IDENTIFICATION</scope>
</reference>
<name>A0A0N4WRV0_HAEPC</name>
<evidence type="ECO:0000313" key="2">
    <source>
        <dbReference type="Proteomes" id="UP000268014"/>
    </source>
</evidence>